<feature type="signal peptide" evidence="1">
    <location>
        <begin position="1"/>
        <end position="20"/>
    </location>
</feature>
<dbReference type="AlphaFoldDB" id="A0A1C3ZRI4"/>
<feature type="chain" id="PRO_5008688251" evidence="1">
    <location>
        <begin position="21"/>
        <end position="109"/>
    </location>
</feature>
<keyword evidence="3" id="KW-1185">Reference proteome</keyword>
<sequence>MMKKILLLLILVGSTFNSFAVQLKVNVQNYYNSLAGMYSQHVYITSMENSVAIKGVTINKGNCRIGTSPREYRVTLKYGQRVRVTPIIGCSVLEVKVATNKGTKTYSFK</sequence>
<reference evidence="3" key="1">
    <citation type="submission" date="2016-08" db="EMBL/GenBank/DDBJ databases">
        <authorList>
            <person name="Varghese N."/>
            <person name="Submissions Spin"/>
        </authorList>
    </citation>
    <scope>NUCLEOTIDE SEQUENCE [LARGE SCALE GENOMIC DNA]</scope>
    <source>
        <strain evidence="3">R-53144</strain>
    </source>
</reference>
<dbReference type="STRING" id="1798183.GA0061080_100636"/>
<evidence type="ECO:0000256" key="1">
    <source>
        <dbReference type="SAM" id="SignalP"/>
    </source>
</evidence>
<keyword evidence="1" id="KW-0732">Signal</keyword>
<dbReference type="EMBL" id="FMBA01000006">
    <property type="protein sequence ID" value="SCB84886.1"/>
    <property type="molecule type" value="Genomic_DNA"/>
</dbReference>
<name>A0A1C3ZRI4_9GAMM</name>
<dbReference type="Proteomes" id="UP000199698">
    <property type="component" value="Unassembled WGS sequence"/>
</dbReference>
<dbReference type="RefSeq" id="WP_091120598.1">
    <property type="nucleotide sequence ID" value="NZ_FMBA01000006.1"/>
</dbReference>
<gene>
    <name evidence="2" type="ORF">GA0061080_100636</name>
</gene>
<dbReference type="OrthoDB" id="9792692at2"/>
<protein>
    <submittedName>
        <fullName evidence="2">Uncharacterized protein</fullName>
    </submittedName>
</protein>
<accession>A0A1C3ZRI4</accession>
<organism evidence="2 3">
    <name type="scientific">Gilliamella intestini</name>
    <dbReference type="NCBI Taxonomy" id="1798183"/>
    <lineage>
        <taxon>Bacteria</taxon>
        <taxon>Pseudomonadati</taxon>
        <taxon>Pseudomonadota</taxon>
        <taxon>Gammaproteobacteria</taxon>
        <taxon>Orbales</taxon>
        <taxon>Orbaceae</taxon>
        <taxon>Gilliamella</taxon>
    </lineage>
</organism>
<evidence type="ECO:0000313" key="2">
    <source>
        <dbReference type="EMBL" id="SCB84886.1"/>
    </source>
</evidence>
<evidence type="ECO:0000313" key="3">
    <source>
        <dbReference type="Proteomes" id="UP000199698"/>
    </source>
</evidence>
<proteinExistence type="predicted"/>